<keyword evidence="6" id="KW-1133">Transmembrane helix</keyword>
<evidence type="ECO:0000256" key="5">
    <source>
        <dbReference type="PIRSR" id="PIRSR001227-2"/>
    </source>
</evidence>
<reference evidence="7" key="1">
    <citation type="submission" date="2020-11" db="EMBL/GenBank/DDBJ databases">
        <title>Nocardioides sp. CBS4Y-1, whole genome shotgun sequence.</title>
        <authorList>
            <person name="Tuo L."/>
        </authorList>
    </citation>
    <scope>NUCLEOTIDE SEQUENCE</scope>
    <source>
        <strain evidence="7">CBS4Y-1</strain>
    </source>
</reference>
<evidence type="ECO:0000256" key="6">
    <source>
        <dbReference type="SAM" id="Phobius"/>
    </source>
</evidence>
<name>A0A930V1G4_9ACTN</name>
<feature type="transmembrane region" description="Helical" evidence="6">
    <location>
        <begin position="35"/>
        <end position="58"/>
    </location>
</feature>
<dbReference type="InterPro" id="IPR043146">
    <property type="entry name" value="Penicillin_amidase_N_B-knob"/>
</dbReference>
<keyword evidence="6" id="KW-0472">Membrane</keyword>
<evidence type="ECO:0000256" key="2">
    <source>
        <dbReference type="ARBA" id="ARBA00022801"/>
    </source>
</evidence>
<keyword evidence="6" id="KW-0812">Transmembrane</keyword>
<organism evidence="7 8">
    <name type="scientific">Nocardioides acrostichi</name>
    <dbReference type="NCBI Taxonomy" id="2784339"/>
    <lineage>
        <taxon>Bacteria</taxon>
        <taxon>Bacillati</taxon>
        <taxon>Actinomycetota</taxon>
        <taxon>Actinomycetes</taxon>
        <taxon>Propionibacteriales</taxon>
        <taxon>Nocardioidaceae</taxon>
        <taxon>Nocardioides</taxon>
    </lineage>
</organism>
<evidence type="ECO:0000256" key="4">
    <source>
        <dbReference type="PIRSR" id="PIRSR001227-1"/>
    </source>
</evidence>
<keyword evidence="8" id="KW-1185">Reference proteome</keyword>
<dbReference type="InterPro" id="IPR002692">
    <property type="entry name" value="S45"/>
</dbReference>
<dbReference type="PANTHER" id="PTHR34218">
    <property type="entry name" value="PEPTIDASE S45 PENICILLIN AMIDASE"/>
    <property type="match status" value="1"/>
</dbReference>
<dbReference type="PIRSF" id="PIRSF001227">
    <property type="entry name" value="Pen_acylase"/>
    <property type="match status" value="1"/>
</dbReference>
<dbReference type="GO" id="GO:0016811">
    <property type="term" value="F:hydrolase activity, acting on carbon-nitrogen (but not peptide) bonds, in linear amides"/>
    <property type="evidence" value="ECO:0007669"/>
    <property type="project" value="InterPro"/>
</dbReference>
<feature type="binding site" evidence="5">
    <location>
        <position position="392"/>
    </location>
    <ligand>
        <name>Ca(2+)</name>
        <dbReference type="ChEBI" id="CHEBI:29108"/>
    </ligand>
</feature>
<dbReference type="AlphaFoldDB" id="A0A930V1G4"/>
<keyword evidence="3" id="KW-0865">Zymogen</keyword>
<protein>
    <submittedName>
        <fullName evidence="7">Penicillin acylase family protein</fullName>
    </submittedName>
</protein>
<proteinExistence type="inferred from homology"/>
<dbReference type="Proteomes" id="UP000656804">
    <property type="component" value="Unassembled WGS sequence"/>
</dbReference>
<feature type="active site" description="Nucleophile" evidence="4">
    <location>
        <position position="311"/>
    </location>
</feature>
<dbReference type="EMBL" id="JADIVZ010000013">
    <property type="protein sequence ID" value="MBF4163647.1"/>
    <property type="molecule type" value="Genomic_DNA"/>
</dbReference>
<dbReference type="Gene3D" id="1.10.439.10">
    <property type="entry name" value="Penicillin Amidohydrolase, domain 1"/>
    <property type="match status" value="1"/>
</dbReference>
<accession>A0A930V1G4</accession>
<sequence>MSDTEQPRPSSRPGPGRVVARAWQEFQALPAALRLTAWTAVGLVLVLLAGAAIAIGVLRRPLPDGSGTETVAGLDAPVRIVRDEHGVPQVYGESLDDLAMGQGYVTAQERFFQMDVRRRTASGRLAELFGADAVPGDQTARTLGLRRVAERELGLLSPQTRAFLEAYTRGVNAYLDTRSPATLSIEYTLLDLRGGGPRTEDWSPVDSLAWLTQMAWDLGGGAHDDIERALVTGAVGRRMAARVLDPSAQLGASAEPIVGQGVVVDQQFEPDAVRGGTRNPRRAPFLTAVTRAGRALDRLPQTVGRGDGVGSGSWVVSGDHTASGKPLLADDPHLRTSIPGPWMQIGLHCETVSRSCPLDVAGFSSPGLPGVMIGHNADVAWGLTDLDADVTDLFVERLRGDRVQVGRRWRPLRERTERIQVADGPDVSVTVRATRHGPLVTDVLPDAGAALPTEAGSQAGAEELGVAVSWAGLRPSATLDAILGLDLATDGDDVRRAAASWASPGQSIVWADAQGHIGYQAAGDIPVRLSGDGTRPQAGWRPENVWADDPVPYSALPFVTDPADGVVVAANQRAVGDDYPYLLTADPDPAYRARRIADLLEGRDDLDVDDMVAIQTDTQSPFASALLPVLLDVDLPAGYEQDGQRLLADWDLSQPAEGEQSAAAAYFNAVWRELLARTFDDQLPEPAYSAARPDGGERWYAAMEGLLARPNDPWWDDVDTLQVERRDDIVRAAMLAARDDLTRLQARDAENWTWGHQHRLELTSALPPTEGLLGDTAHDLLDRDGGGLGGGPGSVDATGWDATRGFTVTTAPSMRMVATPGDWDASVWIDLTGVSGHEQSDHYDDQTPLYAAGQMLPFLFGRSALADAGRETLTLRPPAG</sequence>
<evidence type="ECO:0000256" key="1">
    <source>
        <dbReference type="ARBA" id="ARBA00006586"/>
    </source>
</evidence>
<dbReference type="Gene3D" id="3.60.20.10">
    <property type="entry name" value="Glutamine Phosphoribosylpyrophosphate, subunit 1, domain 1"/>
    <property type="match status" value="1"/>
</dbReference>
<dbReference type="InterPro" id="IPR023343">
    <property type="entry name" value="Penicillin_amidase_dom1"/>
</dbReference>
<keyword evidence="5" id="KW-0106">Calcium</keyword>
<evidence type="ECO:0000313" key="8">
    <source>
        <dbReference type="Proteomes" id="UP000656804"/>
    </source>
</evidence>
<keyword evidence="2" id="KW-0378">Hydrolase</keyword>
<evidence type="ECO:0000313" key="7">
    <source>
        <dbReference type="EMBL" id="MBF4163647.1"/>
    </source>
</evidence>
<keyword evidence="5" id="KW-0479">Metal-binding</keyword>
<dbReference type="SUPFAM" id="SSF56235">
    <property type="entry name" value="N-terminal nucleophile aminohydrolases (Ntn hydrolases)"/>
    <property type="match status" value="1"/>
</dbReference>
<dbReference type="InterPro" id="IPR014395">
    <property type="entry name" value="Pen/GL7ACA/AHL_acylase"/>
</dbReference>
<dbReference type="Pfam" id="PF01804">
    <property type="entry name" value="Penicil_amidase"/>
    <property type="match status" value="1"/>
</dbReference>
<dbReference type="Gene3D" id="1.10.1400.10">
    <property type="match status" value="1"/>
</dbReference>
<comment type="cofactor">
    <cofactor evidence="5">
        <name>Ca(2+)</name>
        <dbReference type="ChEBI" id="CHEBI:29108"/>
    </cofactor>
    <text evidence="5">Binds 1 Ca(2+) ion per dimer.</text>
</comment>
<dbReference type="CDD" id="cd03747">
    <property type="entry name" value="Ntn_PGA_like"/>
    <property type="match status" value="1"/>
</dbReference>
<gene>
    <name evidence="7" type="ORF">ISG29_18340</name>
</gene>
<comment type="similarity">
    <text evidence="1">Belongs to the peptidase S45 family.</text>
</comment>
<dbReference type="PANTHER" id="PTHR34218:SF4">
    <property type="entry name" value="ACYL-HOMOSERINE LACTONE ACYLASE QUIP"/>
    <property type="match status" value="1"/>
</dbReference>
<dbReference type="GO" id="GO:0046872">
    <property type="term" value="F:metal ion binding"/>
    <property type="evidence" value="ECO:0007669"/>
    <property type="project" value="UniProtKB-KW"/>
</dbReference>
<evidence type="ECO:0000256" key="3">
    <source>
        <dbReference type="ARBA" id="ARBA00023145"/>
    </source>
</evidence>
<feature type="binding site" evidence="5">
    <location>
        <position position="389"/>
    </location>
    <ligand>
        <name>Ca(2+)</name>
        <dbReference type="ChEBI" id="CHEBI:29108"/>
    </ligand>
</feature>
<dbReference type="GO" id="GO:0017000">
    <property type="term" value="P:antibiotic biosynthetic process"/>
    <property type="evidence" value="ECO:0007669"/>
    <property type="project" value="InterPro"/>
</dbReference>
<dbReference type="InterPro" id="IPR029055">
    <property type="entry name" value="Ntn_hydrolases_N"/>
</dbReference>
<dbReference type="InterPro" id="IPR043147">
    <property type="entry name" value="Penicillin_amidase_A-knob"/>
</dbReference>
<dbReference type="Gene3D" id="2.30.120.10">
    <property type="match status" value="1"/>
</dbReference>
<dbReference type="RefSeq" id="WP_194504897.1">
    <property type="nucleotide sequence ID" value="NZ_JADIVZ010000013.1"/>
</dbReference>
<comment type="caution">
    <text evidence="7">The sequence shown here is derived from an EMBL/GenBank/DDBJ whole genome shotgun (WGS) entry which is preliminary data.</text>
</comment>